<name>A0A182SUP8_9DIPT</name>
<keyword evidence="1" id="KW-0812">Transmembrane</keyword>
<evidence type="ECO:0000313" key="3">
    <source>
        <dbReference type="Proteomes" id="UP000075901"/>
    </source>
</evidence>
<proteinExistence type="predicted"/>
<accession>A0A182SUP8</accession>
<evidence type="ECO:0000313" key="2">
    <source>
        <dbReference type="EnsemblMetazoa" id="AMAM013791-PA"/>
    </source>
</evidence>
<dbReference type="VEuPathDB" id="VectorBase:AMAM013791"/>
<reference evidence="3" key="1">
    <citation type="submission" date="2013-09" db="EMBL/GenBank/DDBJ databases">
        <title>The Genome Sequence of Anopheles maculatus species B.</title>
        <authorList>
            <consortium name="The Broad Institute Genomics Platform"/>
            <person name="Neafsey D.E."/>
            <person name="Besansky N."/>
            <person name="Howell P."/>
            <person name="Walton C."/>
            <person name="Young S.K."/>
            <person name="Zeng Q."/>
            <person name="Gargeya S."/>
            <person name="Fitzgerald M."/>
            <person name="Haas B."/>
            <person name="Abouelleil A."/>
            <person name="Allen A.W."/>
            <person name="Alvarado L."/>
            <person name="Arachchi H.M."/>
            <person name="Berlin A.M."/>
            <person name="Chapman S.B."/>
            <person name="Gainer-Dewar J."/>
            <person name="Goldberg J."/>
            <person name="Griggs A."/>
            <person name="Gujja S."/>
            <person name="Hansen M."/>
            <person name="Howarth C."/>
            <person name="Imamovic A."/>
            <person name="Ireland A."/>
            <person name="Larimer J."/>
            <person name="McCowan C."/>
            <person name="Murphy C."/>
            <person name="Pearson M."/>
            <person name="Poon T.W."/>
            <person name="Priest M."/>
            <person name="Roberts A."/>
            <person name="Saif S."/>
            <person name="Shea T."/>
            <person name="Sisk P."/>
            <person name="Sykes S."/>
            <person name="Wortman J."/>
            <person name="Nusbaum C."/>
            <person name="Birren B."/>
        </authorList>
    </citation>
    <scope>NUCLEOTIDE SEQUENCE [LARGE SCALE GENOMIC DNA]</scope>
    <source>
        <strain evidence="3">maculatus3</strain>
    </source>
</reference>
<dbReference type="EnsemblMetazoa" id="AMAM013791-RA">
    <property type="protein sequence ID" value="AMAM013791-PA"/>
    <property type="gene ID" value="AMAM013791"/>
</dbReference>
<keyword evidence="1" id="KW-0472">Membrane</keyword>
<reference evidence="2" key="2">
    <citation type="submission" date="2020-05" db="UniProtKB">
        <authorList>
            <consortium name="EnsemblMetazoa"/>
        </authorList>
    </citation>
    <scope>IDENTIFICATION</scope>
    <source>
        <strain evidence="2">maculatus3</strain>
    </source>
</reference>
<protein>
    <submittedName>
        <fullName evidence="2">Uncharacterized protein</fullName>
    </submittedName>
</protein>
<dbReference type="Proteomes" id="UP000075901">
    <property type="component" value="Unassembled WGS sequence"/>
</dbReference>
<organism evidence="2 3">
    <name type="scientific">Anopheles maculatus</name>
    <dbReference type="NCBI Taxonomy" id="74869"/>
    <lineage>
        <taxon>Eukaryota</taxon>
        <taxon>Metazoa</taxon>
        <taxon>Ecdysozoa</taxon>
        <taxon>Arthropoda</taxon>
        <taxon>Hexapoda</taxon>
        <taxon>Insecta</taxon>
        <taxon>Pterygota</taxon>
        <taxon>Neoptera</taxon>
        <taxon>Endopterygota</taxon>
        <taxon>Diptera</taxon>
        <taxon>Nematocera</taxon>
        <taxon>Culicoidea</taxon>
        <taxon>Culicidae</taxon>
        <taxon>Anophelinae</taxon>
        <taxon>Anopheles</taxon>
        <taxon>Anopheles maculatus group</taxon>
    </lineage>
</organism>
<evidence type="ECO:0000256" key="1">
    <source>
        <dbReference type="SAM" id="Phobius"/>
    </source>
</evidence>
<sequence length="143" mass="15897">MHNSVGIVVLNYVLFVHINAYVAFVLNNSERCPSYWGNNLLPTNDISFQGSLTYVELNDVGLEATDGIDRNNGLCMKTFVSYAYSQLNVTIVCNESNSRKRQAGVLHLRSAKEYVKYILLDDALEILICEPSSRTMGGLASLI</sequence>
<keyword evidence="3" id="KW-1185">Reference proteome</keyword>
<dbReference type="AlphaFoldDB" id="A0A182SUP8"/>
<feature type="transmembrane region" description="Helical" evidence="1">
    <location>
        <begin position="6"/>
        <end position="26"/>
    </location>
</feature>
<keyword evidence="1" id="KW-1133">Transmembrane helix</keyword>